<dbReference type="PANTHER" id="PTHR47683:SF2">
    <property type="entry name" value="RNA-BINDING S4 DOMAIN-CONTAINING PROTEIN"/>
    <property type="match status" value="1"/>
</dbReference>
<sequence length="233" mass="26115">MSETQRLSKRLIALIGCSRREAELYIEGGWVTVDGIVVDQPQFAVGNQQVSLLPGARAEALPEVSLLWHQPALPDSQSELRDDQHWADDPSPLRPLKAHLKRQQQALPLPAGASGLVLFSQDWRTLRKLREDAARLEQEFIIAVRGELAPGGLERLRQGISWQGRPLPRCKASWQNESHLRLVLKQPGEHCLQQLCASVGLHVATLKRIRVGGVSMGKLPAGQWRYLGERERF</sequence>
<protein>
    <recommendedName>
        <fullName evidence="4">Dual-specificity RNA pseudouridine synthase RluF</fullName>
        <ecNumber evidence="3">5.4.99.21</ecNumber>
    </recommendedName>
    <alternativeName>
        <fullName evidence="6">23S rRNA pseudouridine(2604) synthase</fullName>
    </alternativeName>
    <alternativeName>
        <fullName evidence="8">Ribosomal large subunit pseudouridine synthase F</fullName>
    </alternativeName>
    <alternativeName>
        <fullName evidence="7">rRNA pseudouridylate synthase F</fullName>
    </alternativeName>
    <alternativeName>
        <fullName evidence="9">rRNA-uridine isomerase F</fullName>
    </alternativeName>
    <alternativeName>
        <fullName evidence="5">tRNA(Tyr) pseudouridine(35) synthase</fullName>
    </alternativeName>
</protein>
<dbReference type="PROSITE" id="PS50889">
    <property type="entry name" value="S4"/>
    <property type="match status" value="1"/>
</dbReference>
<name>A0A2I0CSK0_9PSED</name>
<proteinExistence type="predicted"/>
<dbReference type="InterPro" id="IPR050343">
    <property type="entry name" value="RsuA_PseudoU_synthase"/>
</dbReference>
<dbReference type="InterPro" id="IPR002942">
    <property type="entry name" value="S4_RNA-bd"/>
</dbReference>
<dbReference type="CDD" id="cd00165">
    <property type="entry name" value="S4"/>
    <property type="match status" value="1"/>
</dbReference>
<dbReference type="InterPro" id="IPR036986">
    <property type="entry name" value="S4_RNA-bd_sf"/>
</dbReference>
<evidence type="ECO:0000256" key="8">
    <source>
        <dbReference type="ARBA" id="ARBA00042890"/>
    </source>
</evidence>
<dbReference type="RefSeq" id="WP_101192882.1">
    <property type="nucleotide sequence ID" value="NZ_PIYS01000005.1"/>
</dbReference>
<evidence type="ECO:0000256" key="3">
    <source>
        <dbReference type="ARBA" id="ARBA00038922"/>
    </source>
</evidence>
<evidence type="ECO:0000256" key="1">
    <source>
        <dbReference type="ARBA" id="ARBA00036390"/>
    </source>
</evidence>
<dbReference type="AlphaFoldDB" id="A0A2I0CSK0"/>
<comment type="catalytic activity">
    <reaction evidence="2">
        <text>uridine(2604) in 23S rRNA = pseudouridine(2604) in 23S rRNA</text>
        <dbReference type="Rhea" id="RHEA:38875"/>
        <dbReference type="Rhea" id="RHEA-COMP:10093"/>
        <dbReference type="Rhea" id="RHEA-COMP:10094"/>
        <dbReference type="ChEBI" id="CHEBI:65314"/>
        <dbReference type="ChEBI" id="CHEBI:65315"/>
        <dbReference type="EC" id="5.4.99.21"/>
    </reaction>
</comment>
<gene>
    <name evidence="12" type="ORF">CW360_04520</name>
</gene>
<evidence type="ECO:0000256" key="10">
    <source>
        <dbReference type="PROSITE-ProRule" id="PRU00182"/>
    </source>
</evidence>
<dbReference type="GO" id="GO:0160138">
    <property type="term" value="F:23S rRNA pseudouridine(2604) synthase activity"/>
    <property type="evidence" value="ECO:0007669"/>
    <property type="project" value="UniProtKB-EC"/>
</dbReference>
<dbReference type="GO" id="GO:0006396">
    <property type="term" value="P:RNA processing"/>
    <property type="evidence" value="ECO:0007669"/>
    <property type="project" value="UniProtKB-ARBA"/>
</dbReference>
<dbReference type="EMBL" id="PIYS01000005">
    <property type="protein sequence ID" value="PKF72069.1"/>
    <property type="molecule type" value="Genomic_DNA"/>
</dbReference>
<dbReference type="SMART" id="SM00363">
    <property type="entry name" value="S4"/>
    <property type="match status" value="1"/>
</dbReference>
<evidence type="ECO:0000256" key="4">
    <source>
        <dbReference type="ARBA" id="ARBA00039989"/>
    </source>
</evidence>
<comment type="caution">
    <text evidence="12">The sequence shown here is derived from an EMBL/GenBank/DDBJ whole genome shotgun (WGS) entry which is preliminary data.</text>
</comment>
<evidence type="ECO:0000256" key="5">
    <source>
        <dbReference type="ARBA" id="ARBA00041420"/>
    </source>
</evidence>
<dbReference type="GO" id="GO:0001522">
    <property type="term" value="P:pseudouridine synthesis"/>
    <property type="evidence" value="ECO:0007669"/>
    <property type="project" value="InterPro"/>
</dbReference>
<dbReference type="SUPFAM" id="SSF55120">
    <property type="entry name" value="Pseudouridine synthase"/>
    <property type="match status" value="1"/>
</dbReference>
<dbReference type="Proteomes" id="UP000242861">
    <property type="component" value="Unassembled WGS sequence"/>
</dbReference>
<evidence type="ECO:0000256" key="9">
    <source>
        <dbReference type="ARBA" id="ARBA00043147"/>
    </source>
</evidence>
<dbReference type="Gene3D" id="3.30.2350.10">
    <property type="entry name" value="Pseudouridine synthase"/>
    <property type="match status" value="1"/>
</dbReference>
<dbReference type="SUPFAM" id="SSF55174">
    <property type="entry name" value="Alpha-L RNA-binding motif"/>
    <property type="match status" value="1"/>
</dbReference>
<dbReference type="Pfam" id="PF01479">
    <property type="entry name" value="S4"/>
    <property type="match status" value="1"/>
</dbReference>
<dbReference type="InterPro" id="IPR020103">
    <property type="entry name" value="PsdUridine_synth_cat_dom_sf"/>
</dbReference>
<feature type="domain" description="RNA-binding S4" evidence="11">
    <location>
        <begin position="5"/>
        <end position="69"/>
    </location>
</feature>
<evidence type="ECO:0000313" key="12">
    <source>
        <dbReference type="EMBL" id="PKF72069.1"/>
    </source>
</evidence>
<dbReference type="EC" id="5.4.99.21" evidence="3"/>
<dbReference type="GO" id="GO:0003723">
    <property type="term" value="F:RNA binding"/>
    <property type="evidence" value="ECO:0007669"/>
    <property type="project" value="UniProtKB-KW"/>
</dbReference>
<dbReference type="Gene3D" id="3.10.290.10">
    <property type="entry name" value="RNA-binding S4 domain"/>
    <property type="match status" value="1"/>
</dbReference>
<evidence type="ECO:0000256" key="2">
    <source>
        <dbReference type="ARBA" id="ARBA00036535"/>
    </source>
</evidence>
<accession>A0A2I0CSK0</accession>
<dbReference type="PANTHER" id="PTHR47683">
    <property type="entry name" value="PSEUDOURIDINE SYNTHASE FAMILY PROTEIN-RELATED"/>
    <property type="match status" value="1"/>
</dbReference>
<comment type="catalytic activity">
    <reaction evidence="1">
        <text>uridine(35) in tRNA(Tyr) = pseudouridine(35) in tRNA(Tyr)</text>
        <dbReference type="Rhea" id="RHEA:60556"/>
        <dbReference type="Rhea" id="RHEA-COMP:15607"/>
        <dbReference type="Rhea" id="RHEA-COMP:15608"/>
        <dbReference type="ChEBI" id="CHEBI:65314"/>
        <dbReference type="ChEBI" id="CHEBI:65315"/>
    </reaction>
</comment>
<keyword evidence="10" id="KW-0694">RNA-binding</keyword>
<evidence type="ECO:0000259" key="11">
    <source>
        <dbReference type="SMART" id="SM00363"/>
    </source>
</evidence>
<reference evidence="13" key="1">
    <citation type="submission" date="2017-12" db="EMBL/GenBank/DDBJ databases">
        <authorList>
            <person name="Yu X.-Y."/>
        </authorList>
    </citation>
    <scope>NUCLEOTIDE SEQUENCE [LARGE SCALE GENOMIC DNA]</scope>
    <source>
        <strain evidence="13">ZYSR67-Z</strain>
    </source>
</reference>
<evidence type="ECO:0000313" key="13">
    <source>
        <dbReference type="Proteomes" id="UP000242861"/>
    </source>
</evidence>
<evidence type="ECO:0000256" key="7">
    <source>
        <dbReference type="ARBA" id="ARBA00042843"/>
    </source>
</evidence>
<evidence type="ECO:0000256" key="6">
    <source>
        <dbReference type="ARBA" id="ARBA00041697"/>
    </source>
</evidence>
<organism evidence="12 13">
    <name type="scientific">Pseudomonas fluvialis</name>
    <dbReference type="NCBI Taxonomy" id="1793966"/>
    <lineage>
        <taxon>Bacteria</taxon>
        <taxon>Pseudomonadati</taxon>
        <taxon>Pseudomonadota</taxon>
        <taxon>Gammaproteobacteria</taxon>
        <taxon>Pseudomonadales</taxon>
        <taxon>Pseudomonadaceae</taxon>
        <taxon>Pseudomonas</taxon>
    </lineage>
</organism>